<dbReference type="AlphaFoldDB" id="A0A401ILD5"/>
<feature type="domain" description="tRNA uridine(34) hydroxylase N-terminal" evidence="1">
    <location>
        <begin position="2"/>
        <end position="63"/>
    </location>
</feature>
<dbReference type="EMBL" id="BDQK01000014">
    <property type="protein sequence ID" value="GBF82048.1"/>
    <property type="molecule type" value="Genomic_DNA"/>
</dbReference>
<dbReference type="Proteomes" id="UP000287247">
    <property type="component" value="Unassembled WGS sequence"/>
</dbReference>
<evidence type="ECO:0000259" key="1">
    <source>
        <dbReference type="Pfam" id="PF17773"/>
    </source>
</evidence>
<evidence type="ECO:0000313" key="3">
    <source>
        <dbReference type="Proteomes" id="UP000287247"/>
    </source>
</evidence>
<name>A0A401ILD5_APHSA</name>
<dbReference type="Gene3D" id="3.30.70.100">
    <property type="match status" value="1"/>
</dbReference>
<gene>
    <name evidence="2" type="ORF">AsFPU1_3473</name>
</gene>
<dbReference type="Pfam" id="PF17773">
    <property type="entry name" value="UPF0176_N"/>
    <property type="match status" value="1"/>
</dbReference>
<organism evidence="2 3">
    <name type="scientific">Aphanothece sacrum FPU1</name>
    <dbReference type="NCBI Taxonomy" id="1920663"/>
    <lineage>
        <taxon>Bacteria</taxon>
        <taxon>Bacillati</taxon>
        <taxon>Cyanobacteriota</taxon>
        <taxon>Cyanophyceae</taxon>
        <taxon>Oscillatoriophycideae</taxon>
        <taxon>Chroococcales</taxon>
        <taxon>Aphanothecaceae</taxon>
        <taxon>Aphanothece</taxon>
    </lineage>
</organism>
<comment type="caution">
    <text evidence="2">The sequence shown here is derived from an EMBL/GenBank/DDBJ whole genome shotgun (WGS) entry which is preliminary data.</text>
</comment>
<evidence type="ECO:0000313" key="2">
    <source>
        <dbReference type="EMBL" id="GBF82048.1"/>
    </source>
</evidence>
<sequence length="72" mass="8045">MSDFREKQEPLLEVCQKNAIKGTIHLSLEGINGTIAGTASDIEMVINYLCNDSRFFDLETKQSLVIICLLRG</sequence>
<keyword evidence="3" id="KW-1185">Reference proteome</keyword>
<reference evidence="3" key="1">
    <citation type="submission" date="2017-05" db="EMBL/GenBank/DDBJ databases">
        <title>Physiological properties and genetic analysis related to exopolysaccharide production of fresh-water unicellular cyanobacterium Aphanothece sacrum, Suizenji Nori, that has been cultured as a food source in Japan.</title>
        <authorList>
            <person name="Kanesaki Y."/>
            <person name="Yoshikawa S."/>
            <person name="Ohki K."/>
        </authorList>
    </citation>
    <scope>NUCLEOTIDE SEQUENCE [LARGE SCALE GENOMIC DNA]</scope>
    <source>
        <strain evidence="3">FPU1</strain>
    </source>
</reference>
<protein>
    <recommendedName>
        <fullName evidence="1">tRNA uridine(34) hydroxylase N-terminal domain-containing protein</fullName>
    </recommendedName>
</protein>
<dbReference type="InterPro" id="IPR040503">
    <property type="entry name" value="TRHO_N"/>
</dbReference>
<proteinExistence type="predicted"/>
<accession>A0A401ILD5</accession>